<name>A0A938XPH0_9FIRM</name>
<comment type="caution">
    <text evidence="2">The sequence shown here is derived from an EMBL/GenBank/DDBJ whole genome shotgun (WGS) entry which is preliminary data.</text>
</comment>
<dbReference type="EMBL" id="JAFBDQ010000008">
    <property type="protein sequence ID" value="MBM7556948.1"/>
    <property type="molecule type" value="Genomic_DNA"/>
</dbReference>
<evidence type="ECO:0000313" key="2">
    <source>
        <dbReference type="EMBL" id="MBM7556948.1"/>
    </source>
</evidence>
<dbReference type="GO" id="GO:0009279">
    <property type="term" value="C:cell outer membrane"/>
    <property type="evidence" value="ECO:0007669"/>
    <property type="project" value="TreeGrafter"/>
</dbReference>
<dbReference type="RefSeq" id="WP_204701718.1">
    <property type="nucleotide sequence ID" value="NZ_JAFBDQ010000008.1"/>
</dbReference>
<sequence length="633" mass="73484">MKKAIIFYIILIIFISTPLAGAAEGQAFTINADGYVVFDEANNLIKAQDNVVIKFGTDEIRADKVVANVSKQEIEAVGNVVLIQAEQILEGSKLQYNYQTQEGKFYDAASENEGMYFSGEVINIQDEQLLIEGSGITACQYDDPHYEIKAEEIEVTTEGKIIATGVELWVKGNKLMPLPKYVTHTDKDERKKYAVPEPEIGYNNDDSLYLEVDYDHYINEDLEGHIFAKVARESTDVLELDYLYQPNSDFELDSYLDYNRKFGLGGNIVLNNQFGSTKSRLELQSFFEEDEDDADYKEESTRASWDLKRQGPDLSLRLRRDADDIDQKMDKKLIITDEMGDYYWRVQGSEDSEENYKPEVWLGTKNRKVVGNTKLSTNLKVGQIYEPETNVETIRKQFNLHLDNNQIELSDGLDLYWHSKYSIADYDTEDQYQTYDFNLGSKQDFWGADLNLDYHYFNTAGETPFTFDQLTDPELGERHYISARLRDEWQANEDLAVGWELRGNKSYYELEQDYHNFGMVLSSDYQINEYHNLEAAYRYQIKGDSDNGVAPIERDETEWQNELRLTYKFVTEQKEFPYWDVEINTLYDFAAQEDEDALEELELDFTRQFDCFNVNIGFDLPEQGIDFGVDLKY</sequence>
<feature type="chain" id="PRO_5037621499" evidence="1">
    <location>
        <begin position="23"/>
        <end position="633"/>
    </location>
</feature>
<dbReference type="GO" id="GO:1990351">
    <property type="term" value="C:transporter complex"/>
    <property type="evidence" value="ECO:0007669"/>
    <property type="project" value="TreeGrafter"/>
</dbReference>
<gene>
    <name evidence="2" type="ORF">JOC47_001802</name>
</gene>
<proteinExistence type="predicted"/>
<dbReference type="Gene3D" id="2.60.450.10">
    <property type="entry name" value="Lipopolysaccharide (LPS) transport protein A like domain"/>
    <property type="match status" value="1"/>
</dbReference>
<dbReference type="InterPro" id="IPR050218">
    <property type="entry name" value="LptD"/>
</dbReference>
<protein>
    <submittedName>
        <fullName evidence="2">LPS-assembly protein</fullName>
    </submittedName>
</protein>
<reference evidence="2" key="1">
    <citation type="submission" date="2021-01" db="EMBL/GenBank/DDBJ databases">
        <title>Genomic Encyclopedia of Type Strains, Phase IV (KMG-IV): sequencing the most valuable type-strain genomes for metagenomic binning, comparative biology and taxonomic classification.</title>
        <authorList>
            <person name="Goeker M."/>
        </authorList>
    </citation>
    <scope>NUCLEOTIDE SEQUENCE</scope>
    <source>
        <strain evidence="2">DSM 23230</strain>
    </source>
</reference>
<dbReference type="AlphaFoldDB" id="A0A938XPH0"/>
<keyword evidence="1" id="KW-0732">Signal</keyword>
<dbReference type="PANTHER" id="PTHR30189">
    <property type="entry name" value="LPS-ASSEMBLY PROTEIN"/>
    <property type="match status" value="1"/>
</dbReference>
<feature type="signal peptide" evidence="1">
    <location>
        <begin position="1"/>
        <end position="22"/>
    </location>
</feature>
<accession>A0A938XPH0</accession>
<organism evidence="2 3">
    <name type="scientific">Halanaerobacter jeridensis</name>
    <dbReference type="NCBI Taxonomy" id="706427"/>
    <lineage>
        <taxon>Bacteria</taxon>
        <taxon>Bacillati</taxon>
        <taxon>Bacillota</taxon>
        <taxon>Clostridia</taxon>
        <taxon>Halanaerobiales</taxon>
        <taxon>Halobacteroidaceae</taxon>
        <taxon>Halanaerobacter</taxon>
    </lineage>
</organism>
<dbReference type="PANTHER" id="PTHR30189:SF1">
    <property type="entry name" value="LPS-ASSEMBLY PROTEIN LPTD"/>
    <property type="match status" value="1"/>
</dbReference>
<evidence type="ECO:0000256" key="1">
    <source>
        <dbReference type="SAM" id="SignalP"/>
    </source>
</evidence>
<keyword evidence="3" id="KW-1185">Reference proteome</keyword>
<dbReference type="Proteomes" id="UP000774000">
    <property type="component" value="Unassembled WGS sequence"/>
</dbReference>
<evidence type="ECO:0000313" key="3">
    <source>
        <dbReference type="Proteomes" id="UP000774000"/>
    </source>
</evidence>